<feature type="compositionally biased region" description="Low complexity" evidence="1">
    <location>
        <begin position="47"/>
        <end position="79"/>
    </location>
</feature>
<evidence type="ECO:0008006" key="4">
    <source>
        <dbReference type="Google" id="ProtNLM"/>
    </source>
</evidence>
<evidence type="ECO:0000313" key="2">
    <source>
        <dbReference type="EMBL" id="KAG5420309.1"/>
    </source>
</evidence>
<feature type="compositionally biased region" description="Polar residues" evidence="1">
    <location>
        <begin position="586"/>
        <end position="595"/>
    </location>
</feature>
<dbReference type="EMBL" id="JAEOAQ010000002">
    <property type="protein sequence ID" value="KAG5420309.1"/>
    <property type="molecule type" value="Genomic_DNA"/>
</dbReference>
<proteinExistence type="predicted"/>
<evidence type="ECO:0000313" key="3">
    <source>
        <dbReference type="Proteomes" id="UP000669133"/>
    </source>
</evidence>
<dbReference type="SUPFAM" id="SSF50729">
    <property type="entry name" value="PH domain-like"/>
    <property type="match status" value="1"/>
</dbReference>
<evidence type="ECO:0000256" key="1">
    <source>
        <dbReference type="SAM" id="MobiDB-lite"/>
    </source>
</evidence>
<organism evidence="2 3">
    <name type="scientific">Candida metapsilosis</name>
    <dbReference type="NCBI Taxonomy" id="273372"/>
    <lineage>
        <taxon>Eukaryota</taxon>
        <taxon>Fungi</taxon>
        <taxon>Dikarya</taxon>
        <taxon>Ascomycota</taxon>
        <taxon>Saccharomycotina</taxon>
        <taxon>Pichiomycetes</taxon>
        <taxon>Debaryomycetaceae</taxon>
        <taxon>Candida/Lodderomyces clade</taxon>
        <taxon>Candida</taxon>
    </lineage>
</organism>
<feature type="compositionally biased region" description="Low complexity" evidence="1">
    <location>
        <begin position="93"/>
        <end position="114"/>
    </location>
</feature>
<protein>
    <recommendedName>
        <fullName evidence="4">PH domain-containing protein</fullName>
    </recommendedName>
</protein>
<gene>
    <name evidence="2" type="ORF">I9W82_002190</name>
</gene>
<dbReference type="PANTHER" id="PTHR37283:SF1">
    <property type="entry name" value="PH DOMAIN-CONTAINING PROTEIN YHR131C"/>
    <property type="match status" value="1"/>
</dbReference>
<accession>A0A8H7ZGU6</accession>
<dbReference type="InterPro" id="IPR011993">
    <property type="entry name" value="PH-like_dom_sf"/>
</dbReference>
<dbReference type="RefSeq" id="XP_067549425.1">
    <property type="nucleotide sequence ID" value="XM_067691018.1"/>
</dbReference>
<feature type="region of interest" description="Disordered" evidence="1">
    <location>
        <begin position="581"/>
        <end position="642"/>
    </location>
</feature>
<dbReference type="PANTHER" id="PTHR37283">
    <property type="entry name" value="PH DOMAIN-CONTAINING PROTEIN YHR131C"/>
    <property type="match status" value="1"/>
</dbReference>
<comment type="caution">
    <text evidence="2">The sequence shown here is derived from an EMBL/GenBank/DDBJ whole genome shotgun (WGS) entry which is preliminary data.</text>
</comment>
<feature type="region of interest" description="Disordered" evidence="1">
    <location>
        <begin position="401"/>
        <end position="443"/>
    </location>
</feature>
<keyword evidence="3" id="KW-1185">Reference proteome</keyword>
<feature type="region of interest" description="Disordered" evidence="1">
    <location>
        <begin position="484"/>
        <end position="568"/>
    </location>
</feature>
<feature type="compositionally biased region" description="Polar residues" evidence="1">
    <location>
        <begin position="508"/>
        <end position="544"/>
    </location>
</feature>
<feature type="compositionally biased region" description="Basic residues" evidence="1">
    <location>
        <begin position="404"/>
        <end position="413"/>
    </location>
</feature>
<dbReference type="AlphaFoldDB" id="A0A8H7ZGU6"/>
<dbReference type="GeneID" id="93650819"/>
<feature type="compositionally biased region" description="Low complexity" evidence="1">
    <location>
        <begin position="484"/>
        <end position="494"/>
    </location>
</feature>
<dbReference type="Gene3D" id="2.30.29.30">
    <property type="entry name" value="Pleckstrin-homology domain (PH domain)/Phosphotyrosine-binding domain (PTB)"/>
    <property type="match status" value="1"/>
</dbReference>
<feature type="region of interest" description="Disordered" evidence="1">
    <location>
        <begin position="14"/>
        <end position="122"/>
    </location>
</feature>
<sequence length="809" mass="90936">MFTSENNYHIYHQSSQYHHSPFQRNDRIPQQPQQQQQHIIQRRYPEQQQQQQPQQNFTTVSYSSPSTTTNSSSSSSLFSVDNNHLPDQENRIDITTNENNNINSNNNNTNNNDSYHLQQRSYSPPTPCPSIWSTFDAKYVPDSHELLQLLEPNPVFPPSYDTLPPGGCPRFPVLQPLSSFEEAIYTNLHPAYDSTNATANASQASEIPSCLNSHDVSETLPPCYSPSVYKIGVVSRKIEWVNPYEMCTNRSWKYLICELNSTQLNFYNIPSSYEEKILDFVSKDNKSYLSQNKSNRMPINDSILTNDFDHHFYNFVKKQGLLEDVSTGSKKKGLVRTYSLQYARVGLATDYQKRVNVLRLRIESEQILLHFESTQDLIDWNMSLTVGKDIAIDVNERELPKYRTVPRRRRRRGGGGGGGGGANSRSRGSAADGGSRSATHSSSAANFSRYNVTIDQFSSTRDMIKSVSDTNKIKGSFSKLKSKFSSSRLRSSSSPSTMTLGVSVPHEGSQTRMRSNTNCSDRNNNAATGPNYAYESQQGNSSLSVDRDYHQPSYSSSYANSLEDDEDDIDDYDEEFNEVLRRSRNETSAQTTMTPQGVDDEQEDIQSMSDLRLDEDDDDDDDGSGDGNEGEEDDEEDGYREEEGTGLGFLSLARSHGVFAIDAPERKVRSRFTGQADDYKWNPRPNEAYSKRRYYRNCLRCIKPLTMEDSWVYKPMVKATPFSPLNVAYLRAVKYAGPNGEVMASSSISIPNSGVSSSSASITSAYRKNGGVAINSSLTLPDTALTKLPNHFVKEFTVGPHGLVPREII</sequence>
<feature type="compositionally biased region" description="Low complexity" evidence="1">
    <location>
        <begin position="423"/>
        <end position="438"/>
    </location>
</feature>
<feature type="compositionally biased region" description="Low complexity" evidence="1">
    <location>
        <begin position="28"/>
        <end position="39"/>
    </location>
</feature>
<name>A0A8H7ZGU6_9ASCO</name>
<dbReference type="Proteomes" id="UP000669133">
    <property type="component" value="Unassembled WGS sequence"/>
</dbReference>
<feature type="compositionally biased region" description="Acidic residues" evidence="1">
    <location>
        <begin position="613"/>
        <end position="640"/>
    </location>
</feature>
<reference evidence="2 3" key="1">
    <citation type="submission" date="2020-12" db="EMBL/GenBank/DDBJ databases">
        <title>Effect of drift, selection, and recombination on the evolution of hybrid genomes in Candida yeast pathogens.</title>
        <authorList>
            <person name="Mixao V."/>
            <person name="Ksiezopolska E."/>
            <person name="Saus E."/>
            <person name="Boekhout T."/>
            <person name="Gacser A."/>
            <person name="Gabaldon T."/>
        </authorList>
    </citation>
    <scope>NUCLEOTIDE SEQUENCE [LARGE SCALE GENOMIC DNA]</scope>
    <source>
        <strain evidence="2 3">BP57</strain>
    </source>
</reference>
<dbReference type="OrthoDB" id="5865767at2759"/>